<evidence type="ECO:0000313" key="3">
    <source>
        <dbReference type="Proteomes" id="UP000053328"/>
    </source>
</evidence>
<gene>
    <name evidence="2" type="ORF">PV08_12036</name>
</gene>
<feature type="region of interest" description="Disordered" evidence="1">
    <location>
        <begin position="36"/>
        <end position="56"/>
    </location>
</feature>
<evidence type="ECO:0000313" key="2">
    <source>
        <dbReference type="EMBL" id="KIW09693.1"/>
    </source>
</evidence>
<dbReference type="EMBL" id="KN847504">
    <property type="protein sequence ID" value="KIW09693.1"/>
    <property type="molecule type" value="Genomic_DNA"/>
</dbReference>
<keyword evidence="3" id="KW-1185">Reference proteome</keyword>
<organism evidence="2 3">
    <name type="scientific">Exophiala spinifera</name>
    <dbReference type="NCBI Taxonomy" id="91928"/>
    <lineage>
        <taxon>Eukaryota</taxon>
        <taxon>Fungi</taxon>
        <taxon>Dikarya</taxon>
        <taxon>Ascomycota</taxon>
        <taxon>Pezizomycotina</taxon>
        <taxon>Eurotiomycetes</taxon>
        <taxon>Chaetothyriomycetidae</taxon>
        <taxon>Chaetothyriales</taxon>
        <taxon>Herpotrichiellaceae</taxon>
        <taxon>Exophiala</taxon>
    </lineage>
</organism>
<dbReference type="GeneID" id="27339119"/>
<dbReference type="VEuPathDB" id="FungiDB:PV08_12036"/>
<protein>
    <submittedName>
        <fullName evidence="2">Uncharacterized protein</fullName>
    </submittedName>
</protein>
<reference evidence="2 3" key="1">
    <citation type="submission" date="2015-01" db="EMBL/GenBank/DDBJ databases">
        <title>The Genome Sequence of Exophiala spinifera CBS89968.</title>
        <authorList>
            <consortium name="The Broad Institute Genomics Platform"/>
            <person name="Cuomo C."/>
            <person name="de Hoog S."/>
            <person name="Gorbushina A."/>
            <person name="Stielow B."/>
            <person name="Teixiera M."/>
            <person name="Abouelleil A."/>
            <person name="Chapman S.B."/>
            <person name="Priest M."/>
            <person name="Young S.K."/>
            <person name="Wortman J."/>
            <person name="Nusbaum C."/>
            <person name="Birren B."/>
        </authorList>
    </citation>
    <scope>NUCLEOTIDE SEQUENCE [LARGE SCALE GENOMIC DNA]</scope>
    <source>
        <strain evidence="2 3">CBS 89968</strain>
    </source>
</reference>
<evidence type="ECO:0000256" key="1">
    <source>
        <dbReference type="SAM" id="MobiDB-lite"/>
    </source>
</evidence>
<dbReference type="AlphaFoldDB" id="A0A0D2ASK2"/>
<sequence length="126" mass="15083">MKIHLAWHDVVKGNRVPGRRFNGDNRQEIAEIRRKTQEYESRRRERADNRLKGHMDEHQRQLYEAETLFDLQTKQLSKMAVVQNKEIDLDPEEKAAQRKEWDELIQPSEAILEEIRQEIFSNTGSR</sequence>
<dbReference type="Proteomes" id="UP000053328">
    <property type="component" value="Unassembled WGS sequence"/>
</dbReference>
<dbReference type="HOGENOM" id="CLU_2096897_0_0_1"/>
<proteinExistence type="predicted"/>
<dbReference type="RefSeq" id="XP_016229909.1">
    <property type="nucleotide sequence ID" value="XM_016386343.1"/>
</dbReference>
<name>A0A0D2ASK2_9EURO</name>
<accession>A0A0D2ASK2</accession>
<dbReference type="OrthoDB" id="4122726at2759"/>